<evidence type="ECO:0000313" key="1">
    <source>
        <dbReference type="EMBL" id="KAK0442385.1"/>
    </source>
</evidence>
<gene>
    <name evidence="1" type="ORF">EV421DRAFT_1808786</name>
</gene>
<dbReference type="AlphaFoldDB" id="A0AA39MQS4"/>
<reference evidence="1" key="1">
    <citation type="submission" date="2023-06" db="EMBL/GenBank/DDBJ databases">
        <authorList>
            <consortium name="Lawrence Berkeley National Laboratory"/>
            <person name="Ahrendt S."/>
            <person name="Sahu N."/>
            <person name="Indic B."/>
            <person name="Wong-Bajracharya J."/>
            <person name="Merenyi Z."/>
            <person name="Ke H.-M."/>
            <person name="Monk M."/>
            <person name="Kocsube S."/>
            <person name="Drula E."/>
            <person name="Lipzen A."/>
            <person name="Balint B."/>
            <person name="Henrissat B."/>
            <person name="Andreopoulos B."/>
            <person name="Martin F.M."/>
            <person name="Harder C.B."/>
            <person name="Rigling D."/>
            <person name="Ford K.L."/>
            <person name="Foster G.D."/>
            <person name="Pangilinan J."/>
            <person name="Papanicolaou A."/>
            <person name="Barry K."/>
            <person name="LaButti K."/>
            <person name="Viragh M."/>
            <person name="Koriabine M."/>
            <person name="Yan M."/>
            <person name="Riley R."/>
            <person name="Champramary S."/>
            <person name="Plett K.L."/>
            <person name="Tsai I.J."/>
            <person name="Slot J."/>
            <person name="Sipos G."/>
            <person name="Plett J."/>
            <person name="Nagy L.G."/>
            <person name="Grigoriev I.V."/>
        </authorList>
    </citation>
    <scope>NUCLEOTIDE SEQUENCE</scope>
    <source>
        <strain evidence="1">FPL87.14</strain>
    </source>
</reference>
<protein>
    <submittedName>
        <fullName evidence="1">Uncharacterized protein</fullName>
    </submittedName>
</protein>
<dbReference type="Proteomes" id="UP001175226">
    <property type="component" value="Unassembled WGS sequence"/>
</dbReference>
<name>A0AA39MQS4_9AGAR</name>
<proteinExistence type="predicted"/>
<organism evidence="1 2">
    <name type="scientific">Armillaria borealis</name>
    <dbReference type="NCBI Taxonomy" id="47425"/>
    <lineage>
        <taxon>Eukaryota</taxon>
        <taxon>Fungi</taxon>
        <taxon>Dikarya</taxon>
        <taxon>Basidiomycota</taxon>
        <taxon>Agaricomycotina</taxon>
        <taxon>Agaricomycetes</taxon>
        <taxon>Agaricomycetidae</taxon>
        <taxon>Agaricales</taxon>
        <taxon>Marasmiineae</taxon>
        <taxon>Physalacriaceae</taxon>
        <taxon>Armillaria</taxon>
    </lineage>
</organism>
<sequence length="311" mass="35278">MILRIPSAFQRTSFSLELARPATFHRTFVTSLMLNRNRACPDISTLNARKLSRDDFCDFSNMVSVSAPEEPSSPQRFVYSRVANQNIPFPNSCKGFLYYWTHTDLPAVLGGIRFRIIPDRESPLFSAGKDLCLPNGIPWSVPLYKVVGWNGRMLQLLSKDGLVDQSLINSEYIRSFLKLRLKTDSTLLQSFEEPFPLSLPQDSVQLHLLSKGHLSQKARLSFKPMPEIQNFIKCRQQINAHVHLEVAQPKGNSLRVRLRILRVFVQGVPVDGEFSPVECRSMTGLPAFRSWLPSTYEPPQNFGGKQIINDG</sequence>
<keyword evidence="2" id="KW-1185">Reference proteome</keyword>
<accession>A0AA39MQS4</accession>
<evidence type="ECO:0000313" key="2">
    <source>
        <dbReference type="Proteomes" id="UP001175226"/>
    </source>
</evidence>
<dbReference type="EMBL" id="JAUEPT010000026">
    <property type="protein sequence ID" value="KAK0442385.1"/>
    <property type="molecule type" value="Genomic_DNA"/>
</dbReference>
<comment type="caution">
    <text evidence="1">The sequence shown here is derived from an EMBL/GenBank/DDBJ whole genome shotgun (WGS) entry which is preliminary data.</text>
</comment>